<accession>A0A3Q0IN18</accession>
<feature type="region of interest" description="Disordered" evidence="1">
    <location>
        <begin position="1"/>
        <end position="31"/>
    </location>
</feature>
<evidence type="ECO:0000256" key="1">
    <source>
        <dbReference type="SAM" id="MobiDB-lite"/>
    </source>
</evidence>
<feature type="domain" description="Spectrin repeats metazoan" evidence="2">
    <location>
        <begin position="427"/>
        <end position="471"/>
    </location>
</feature>
<evidence type="ECO:0000313" key="3">
    <source>
        <dbReference type="Proteomes" id="UP000079169"/>
    </source>
</evidence>
<dbReference type="KEGG" id="dci:103524673"/>
<reference evidence="4" key="1">
    <citation type="submission" date="2025-08" db="UniProtKB">
        <authorList>
            <consortium name="RefSeq"/>
        </authorList>
    </citation>
    <scope>IDENTIFICATION</scope>
</reference>
<dbReference type="AlphaFoldDB" id="A0A3Q0IN18"/>
<gene>
    <name evidence="4" type="primary">LOC103524673</name>
</gene>
<organism evidence="3 4">
    <name type="scientific">Diaphorina citri</name>
    <name type="common">Asian citrus psyllid</name>
    <dbReference type="NCBI Taxonomy" id="121845"/>
    <lineage>
        <taxon>Eukaryota</taxon>
        <taxon>Metazoa</taxon>
        <taxon>Ecdysozoa</taxon>
        <taxon>Arthropoda</taxon>
        <taxon>Hexapoda</taxon>
        <taxon>Insecta</taxon>
        <taxon>Pterygota</taxon>
        <taxon>Neoptera</taxon>
        <taxon>Paraneoptera</taxon>
        <taxon>Hemiptera</taxon>
        <taxon>Sternorrhyncha</taxon>
        <taxon>Psylloidea</taxon>
        <taxon>Psyllidae</taxon>
        <taxon>Diaphorininae</taxon>
        <taxon>Diaphorina</taxon>
    </lineage>
</organism>
<proteinExistence type="predicted"/>
<keyword evidence="3" id="KW-1185">Reference proteome</keyword>
<dbReference type="RefSeq" id="XP_026675705.1">
    <property type="nucleotide sequence ID" value="XM_026819904.1"/>
</dbReference>
<name>A0A3Q0IN18_DIACI</name>
<evidence type="ECO:0000313" key="4">
    <source>
        <dbReference type="RefSeq" id="XP_026675705.1"/>
    </source>
</evidence>
<dbReference type="Pfam" id="PF25101">
    <property type="entry name" value="Spectrin_7"/>
    <property type="match status" value="2"/>
</dbReference>
<feature type="compositionally biased region" description="Polar residues" evidence="1">
    <location>
        <begin position="145"/>
        <end position="154"/>
    </location>
</feature>
<feature type="compositionally biased region" description="Low complexity" evidence="1">
    <location>
        <begin position="164"/>
        <end position="184"/>
    </location>
</feature>
<dbReference type="PaxDb" id="121845-A0A3Q0IN18"/>
<feature type="domain" description="Spectrin repeats metazoan" evidence="2">
    <location>
        <begin position="319"/>
        <end position="410"/>
    </location>
</feature>
<protein>
    <submittedName>
        <fullName evidence="4">Histone-lysine N-methyltransferase, H3 lysine-79 specific-like</fullName>
    </submittedName>
</protein>
<feature type="region of interest" description="Disordered" evidence="1">
    <location>
        <begin position="135"/>
        <end position="194"/>
    </location>
</feature>
<feature type="non-terminal residue" evidence="4">
    <location>
        <position position="1"/>
    </location>
</feature>
<sequence>EKELQDRLEKERKQREAEEQKEIERKRREKELEEQIERERNALKQKALEEERKHQEELERIKKEQELLEQERKRNEEMIQKEKEELRKQKEQELRKQIEELKEIGREKERQRLRDLEVIAQLEEERKCQKLKEEQGRALEEVRRQSQSPKSPTRTHTEHTTFVSKIPQPTSPSKKSPSPVQTSSGIPEDKLNQHSITEVNTGRLYTTKPLKRFLECYQHVLSWLTTDVEAFVNGHQDMGSGLALARQFYDLHVQYLQDLEERKEDISSIIQHIPSNIKPDARADMDRKLSNLNDKYSRLYSTIHTRLKLSKHYVSIHELSVNLSIEYDLLDLLLGKRQQQDQLIDDKLEKLNQMRSLFRNVCTRFFKLVEKIGDSDTYLDIERTRTCIDTLLDHFDNRNLNIDSKYHSYQIQISKLQDTKIRLMQNMADSNKIGDSDTYLDIERTRTCIDTLLDHFDNRNLNIDSKYHSYQIQISKLQDTKIRLMQNMADSNKACFAKTF</sequence>
<dbReference type="STRING" id="121845.A0A3Q0IN18"/>
<feature type="compositionally biased region" description="Basic and acidic residues" evidence="1">
    <location>
        <begin position="135"/>
        <end position="144"/>
    </location>
</feature>
<dbReference type="GeneID" id="103524673"/>
<dbReference type="InterPro" id="IPR058157">
    <property type="entry name" value="Spectrin_met"/>
</dbReference>
<dbReference type="SUPFAM" id="SSF46966">
    <property type="entry name" value="Spectrin repeat"/>
    <property type="match status" value="1"/>
</dbReference>
<dbReference type="Proteomes" id="UP000079169">
    <property type="component" value="Unplaced"/>
</dbReference>
<evidence type="ECO:0000259" key="2">
    <source>
        <dbReference type="Pfam" id="PF25101"/>
    </source>
</evidence>